<feature type="region of interest" description="Disordered" evidence="1">
    <location>
        <begin position="1"/>
        <end position="27"/>
    </location>
</feature>
<dbReference type="AlphaFoldDB" id="A0A376ADZ3"/>
<feature type="compositionally biased region" description="Low complexity" evidence="1">
    <location>
        <begin position="401"/>
        <end position="418"/>
    </location>
</feature>
<gene>
    <name evidence="2" type="ORF">RHIZ70_1585</name>
</gene>
<name>A0A376ADZ3_9HYPH</name>
<protein>
    <submittedName>
        <fullName evidence="2">Uncharacterized protein</fullName>
    </submittedName>
</protein>
<sequence>MLPPVNAVTNSSMAFQDPRAAQDGAAEEAVRPRPLVPHAANALEQSAAIAGRLNLLMLSGREQVSENLVLLVNLLGARLGMERLEGEAPRAYIGRLVQALGELAPQARQSVQRQLSQMFGGLQLRTLMDAFRNPAGPEAATLAIYLELHRIKDKDLAARTVITSYRQNAGESRPATMPLAAPIVATPMSPAPTTAQPSGPPARPQQVPQQQATRSEDMRFDGEGPDDPMAPVARGRLFSMPDERSSKVLKLAAARALQTAMAHGGERIEPRLPAELATPELRRGSDGIDPSKDLTTRLDGKRVSEADVLMAQSQRGAEEPGKAAGTVGRVIPAEMIEAEAGPVPSKTASHAEKADPIAPLPSAEFGEELPDTREQPKAQAKTETLFVLKGWTEEDLSGAEALLPSPLPADGDGGPDPARVFGFGEAGSAEDDKAPQDIGLTAGQDDFDAGEAGHAGHPVDDTPEELESAAANAESVEGEPSPQESTASELPDSEIALQRQTVAGREGVPLPVINYLFAADEIAEKMELKHRFSDEQGEEAKDDGADDFAEEPGDDETEGEAQEDTGARQELSDDGGAGQIAAGVEGETPNDLYWRMAGWS</sequence>
<feature type="region of interest" description="Disordered" evidence="1">
    <location>
        <begin position="185"/>
        <end position="233"/>
    </location>
</feature>
<evidence type="ECO:0000256" key="1">
    <source>
        <dbReference type="SAM" id="MobiDB-lite"/>
    </source>
</evidence>
<organism evidence="2 3">
    <name type="scientific">Ciceribacter selenitireducens ATCC BAA-1503</name>
    <dbReference type="NCBI Taxonomy" id="1336235"/>
    <lineage>
        <taxon>Bacteria</taxon>
        <taxon>Pseudomonadati</taxon>
        <taxon>Pseudomonadota</taxon>
        <taxon>Alphaproteobacteria</taxon>
        <taxon>Hyphomicrobiales</taxon>
        <taxon>Rhizobiaceae</taxon>
        <taxon>Ciceribacter</taxon>
    </lineage>
</organism>
<dbReference type="EMBL" id="UEYP01000001">
    <property type="protein sequence ID" value="SSC65877.1"/>
    <property type="molecule type" value="Genomic_DNA"/>
</dbReference>
<dbReference type="OrthoDB" id="8404831at2"/>
<feature type="region of interest" description="Disordered" evidence="1">
    <location>
        <begin position="529"/>
        <end position="600"/>
    </location>
</feature>
<dbReference type="Proteomes" id="UP000254764">
    <property type="component" value="Unassembled WGS sequence"/>
</dbReference>
<evidence type="ECO:0000313" key="3">
    <source>
        <dbReference type="Proteomes" id="UP000254764"/>
    </source>
</evidence>
<proteinExistence type="predicted"/>
<accession>A0A376ADZ3</accession>
<reference evidence="3" key="1">
    <citation type="submission" date="2018-07" db="EMBL/GenBank/DDBJ databases">
        <authorList>
            <person name="Peiro R."/>
            <person name="Begona"/>
            <person name="Cbmso G."/>
            <person name="Lopez M."/>
            <person name="Gonzalez S."/>
        </authorList>
    </citation>
    <scope>NUCLEOTIDE SEQUENCE [LARGE SCALE GENOMIC DNA]</scope>
</reference>
<feature type="region of interest" description="Disordered" evidence="1">
    <location>
        <begin position="399"/>
        <end position="504"/>
    </location>
</feature>
<evidence type="ECO:0000313" key="2">
    <source>
        <dbReference type="EMBL" id="SSC65877.1"/>
    </source>
</evidence>
<dbReference type="RefSeq" id="WP_115668899.1">
    <property type="nucleotide sequence ID" value="NZ_UEYP01000001.1"/>
</dbReference>
<feature type="region of interest" description="Disordered" evidence="1">
    <location>
        <begin position="341"/>
        <end position="381"/>
    </location>
</feature>
<keyword evidence="3" id="KW-1185">Reference proteome</keyword>
<feature type="compositionally biased region" description="Acidic residues" evidence="1">
    <location>
        <begin position="544"/>
        <end position="563"/>
    </location>
</feature>
<feature type="compositionally biased region" description="Low complexity" evidence="1">
    <location>
        <begin position="468"/>
        <end position="479"/>
    </location>
</feature>
<feature type="compositionally biased region" description="Basic and acidic residues" evidence="1">
    <location>
        <begin position="529"/>
        <end position="543"/>
    </location>
</feature>